<dbReference type="InterPro" id="IPR011060">
    <property type="entry name" value="RibuloseP-bd_barrel"/>
</dbReference>
<dbReference type="NCBIfam" id="TIGR00259">
    <property type="entry name" value="thylakoid_BtpA"/>
    <property type="match status" value="1"/>
</dbReference>
<dbReference type="InterPro" id="IPR013785">
    <property type="entry name" value="Aldolase_TIM"/>
</dbReference>
<reference evidence="2" key="3">
    <citation type="submission" date="2025-09" db="UniProtKB">
        <authorList>
            <consortium name="Ensembl"/>
        </authorList>
    </citation>
    <scope>IDENTIFICATION</scope>
</reference>
<name>A0A8C4RWF7_ERPCA</name>
<reference evidence="2" key="2">
    <citation type="submission" date="2025-08" db="UniProtKB">
        <authorList>
            <consortium name="Ensembl"/>
        </authorList>
    </citation>
    <scope>IDENTIFICATION</scope>
</reference>
<sequence>MTFLKLFGRIKPVVIGMIHVKALPGTPLNKLSASEIIEEACREAKIYSNAGVDGVIVENMHDLPYTTSPGPEVTATMTAVCAAVRQTCPSFPIGVQILSAANQPCLAVALASGLDFIRAEGFVFSHVADEGLLNACAGELLRYRKQIGAEHIQIFTDIKKKHSSHAVTSDIGVSDTAKAAEFFLSDGIILTGTATGMPANPKELKEVRQTVQIPVLIGSGVTYENVENFMDSSGVIVGSHFKEGGHWENSVDPQRVEKFMEKMIKLRA</sequence>
<dbReference type="Ensembl" id="ENSECRT00000007836.1">
    <property type="protein sequence ID" value="ENSECRP00000007714.1"/>
    <property type="gene ID" value="ENSECRG00000005144.1"/>
</dbReference>
<accession>A0A8C4RWF7</accession>
<evidence type="ECO:0000256" key="1">
    <source>
        <dbReference type="ARBA" id="ARBA00006007"/>
    </source>
</evidence>
<protein>
    <submittedName>
        <fullName evidence="2">Zgc:162297</fullName>
    </submittedName>
</protein>
<dbReference type="GeneTree" id="ENSGT00390000006020"/>
<dbReference type="CDD" id="cd04722">
    <property type="entry name" value="TIM_phosphate_binding"/>
    <property type="match status" value="1"/>
</dbReference>
<dbReference type="Gene3D" id="3.20.20.70">
    <property type="entry name" value="Aldolase class I"/>
    <property type="match status" value="1"/>
</dbReference>
<organism evidence="2 3">
    <name type="scientific">Erpetoichthys calabaricus</name>
    <name type="common">Rope fish</name>
    <name type="synonym">Calamoichthys calabaricus</name>
    <dbReference type="NCBI Taxonomy" id="27687"/>
    <lineage>
        <taxon>Eukaryota</taxon>
        <taxon>Metazoa</taxon>
        <taxon>Chordata</taxon>
        <taxon>Craniata</taxon>
        <taxon>Vertebrata</taxon>
        <taxon>Euteleostomi</taxon>
        <taxon>Actinopterygii</taxon>
        <taxon>Polypteriformes</taxon>
        <taxon>Polypteridae</taxon>
        <taxon>Erpetoichthys</taxon>
    </lineage>
</organism>
<dbReference type="RefSeq" id="XP_028665501.1">
    <property type="nucleotide sequence ID" value="XM_028809668.2"/>
</dbReference>
<gene>
    <name evidence="2" type="primary">zgc:162297</name>
</gene>
<evidence type="ECO:0000313" key="3">
    <source>
        <dbReference type="Proteomes" id="UP000694620"/>
    </source>
</evidence>
<dbReference type="SUPFAM" id="SSF51366">
    <property type="entry name" value="Ribulose-phoshate binding barrel"/>
    <property type="match status" value="1"/>
</dbReference>
<dbReference type="AlphaFoldDB" id="A0A8C4RWF7"/>
<dbReference type="PIRSF" id="PIRSF005956">
    <property type="entry name" value="BtpA"/>
    <property type="match status" value="1"/>
</dbReference>
<dbReference type="PANTHER" id="PTHR21381:SF3">
    <property type="entry name" value="SGC REGION PROTEIN SGCQ-RELATED"/>
    <property type="match status" value="1"/>
</dbReference>
<evidence type="ECO:0000313" key="2">
    <source>
        <dbReference type="Ensembl" id="ENSECRP00000007714.1"/>
    </source>
</evidence>
<reference evidence="2" key="1">
    <citation type="submission" date="2021-06" db="EMBL/GenBank/DDBJ databases">
        <authorList>
            <consortium name="Wellcome Sanger Institute Data Sharing"/>
        </authorList>
    </citation>
    <scope>NUCLEOTIDE SEQUENCE [LARGE SCALE GENOMIC DNA]</scope>
</reference>
<dbReference type="PANTHER" id="PTHR21381">
    <property type="entry name" value="ZGC:162297"/>
    <property type="match status" value="1"/>
</dbReference>
<dbReference type="InterPro" id="IPR005137">
    <property type="entry name" value="BtpA"/>
</dbReference>
<dbReference type="Pfam" id="PF03437">
    <property type="entry name" value="BtpA"/>
    <property type="match status" value="1"/>
</dbReference>
<proteinExistence type="inferred from homology"/>
<keyword evidence="3" id="KW-1185">Reference proteome</keyword>
<dbReference type="GeneID" id="114657778"/>
<dbReference type="OrthoDB" id="10045006at2759"/>
<dbReference type="Proteomes" id="UP000694620">
    <property type="component" value="Chromosome 9"/>
</dbReference>
<comment type="similarity">
    <text evidence="1">Belongs to the BtpA family.</text>
</comment>